<reference evidence="1" key="1">
    <citation type="submission" date="2020-11" db="EMBL/GenBank/DDBJ databases">
        <authorList>
            <person name="Tran Van P."/>
        </authorList>
    </citation>
    <scope>NUCLEOTIDE SEQUENCE</scope>
</reference>
<proteinExistence type="predicted"/>
<sequence>MGDILILWEPSGMRQDLNKLLSPAVNDIAPVTRALSPAVNDIAPVTRALSPAVNDLAPVTQSSVVETLFFANV</sequence>
<name>A0A7R9GUI8_TIMCR</name>
<protein>
    <submittedName>
        <fullName evidence="1">Uncharacterized protein</fullName>
    </submittedName>
</protein>
<organism evidence="1">
    <name type="scientific">Timema cristinae</name>
    <name type="common">Walking stick</name>
    <dbReference type="NCBI Taxonomy" id="61476"/>
    <lineage>
        <taxon>Eukaryota</taxon>
        <taxon>Metazoa</taxon>
        <taxon>Ecdysozoa</taxon>
        <taxon>Arthropoda</taxon>
        <taxon>Hexapoda</taxon>
        <taxon>Insecta</taxon>
        <taxon>Pterygota</taxon>
        <taxon>Neoptera</taxon>
        <taxon>Polyneoptera</taxon>
        <taxon>Phasmatodea</taxon>
        <taxon>Timematodea</taxon>
        <taxon>Timematoidea</taxon>
        <taxon>Timematidae</taxon>
        <taxon>Timema</taxon>
    </lineage>
</organism>
<gene>
    <name evidence="1" type="ORF">TCEB3V08_LOCUS4299</name>
</gene>
<accession>A0A7R9GUI8</accession>
<dbReference type="AlphaFoldDB" id="A0A7R9GUI8"/>
<evidence type="ECO:0000313" key="1">
    <source>
        <dbReference type="EMBL" id="CAD7397981.1"/>
    </source>
</evidence>
<dbReference type="EMBL" id="OC317613">
    <property type="protein sequence ID" value="CAD7397981.1"/>
    <property type="molecule type" value="Genomic_DNA"/>
</dbReference>